<dbReference type="GO" id="GO:0098542">
    <property type="term" value="P:defense response to other organism"/>
    <property type="evidence" value="ECO:0007669"/>
    <property type="project" value="InterPro"/>
</dbReference>
<evidence type="ECO:0000313" key="8">
    <source>
        <dbReference type="EMBL" id="ACN40754.1"/>
    </source>
</evidence>
<evidence type="ECO:0000313" key="7">
    <source>
        <dbReference type="EMBL" id="ABR16330.1"/>
    </source>
</evidence>
<keyword evidence="3 5" id="KW-1133">Transmembrane helix</keyword>
<evidence type="ECO:0000256" key="5">
    <source>
        <dbReference type="SAM" id="Phobius"/>
    </source>
</evidence>
<proteinExistence type="evidence at transcript level"/>
<sequence>MQGKGGSKDCGNHGSPRLLPGRGFRRCMGSLFVLVVIALFVILVVYLVLHPHKPRFYVQDATVHQLNLTNGLLTSSLQFSIVSHNPNDRIGVYYDSLNAYATYAGEQITPQCSLTPFYQGDNDVDVLSPILYGNSVALAPFVADHLNYEKQNGVLSLTLKMYGRIRWKVGSWTSGRYHLNVNCFAIMGMRNSGNAGQVPLQPGTRCDVEV</sequence>
<name>B8LL00_PICSI</name>
<dbReference type="GO" id="GO:0009506">
    <property type="term" value="C:plasmodesma"/>
    <property type="evidence" value="ECO:0007669"/>
    <property type="project" value="TreeGrafter"/>
</dbReference>
<keyword evidence="4 5" id="KW-0472">Membrane</keyword>
<evidence type="ECO:0000256" key="1">
    <source>
        <dbReference type="ARBA" id="ARBA00004167"/>
    </source>
</evidence>
<dbReference type="InterPro" id="IPR004864">
    <property type="entry name" value="LEA_2"/>
</dbReference>
<dbReference type="EMBL" id="EF676426">
    <property type="protein sequence ID" value="ABR16330.1"/>
    <property type="molecule type" value="mRNA"/>
</dbReference>
<organism evidence="7">
    <name type="scientific">Picea sitchensis</name>
    <name type="common">Sitka spruce</name>
    <name type="synonym">Pinus sitchensis</name>
    <dbReference type="NCBI Taxonomy" id="3332"/>
    <lineage>
        <taxon>Eukaryota</taxon>
        <taxon>Viridiplantae</taxon>
        <taxon>Streptophyta</taxon>
        <taxon>Embryophyta</taxon>
        <taxon>Tracheophyta</taxon>
        <taxon>Spermatophyta</taxon>
        <taxon>Pinopsida</taxon>
        <taxon>Pinidae</taxon>
        <taxon>Conifers I</taxon>
        <taxon>Pinales</taxon>
        <taxon>Pinaceae</taxon>
        <taxon>Picea</taxon>
    </lineage>
</organism>
<keyword evidence="2 5" id="KW-0812">Transmembrane</keyword>
<feature type="transmembrane region" description="Helical" evidence="5">
    <location>
        <begin position="28"/>
        <end position="49"/>
    </location>
</feature>
<evidence type="ECO:0000256" key="3">
    <source>
        <dbReference type="ARBA" id="ARBA00022989"/>
    </source>
</evidence>
<reference evidence="7" key="1">
    <citation type="submission" date="2007-06" db="EMBL/GenBank/DDBJ databases">
        <title>Full length cDNA sequences from Sitka Spruce (Picea sitchensis).</title>
        <authorList>
            <person name="Ralph S.G."/>
            <person name="Chun H.E."/>
            <person name="Liao N."/>
            <person name="Ali J."/>
            <person name="Reid K."/>
            <person name="Kolosova N."/>
            <person name="Cooper N."/>
            <person name="Cullis C."/>
            <person name="Jancsik S."/>
            <person name="Moore R."/>
            <person name="Mayo M."/>
            <person name="Wagner S."/>
            <person name="Holt R.A."/>
            <person name="Jones S.J.M."/>
            <person name="Marra M.A."/>
            <person name="Ritland C.E."/>
            <person name="Ritland K."/>
            <person name="Bohlmann J."/>
        </authorList>
    </citation>
    <scope>NUCLEOTIDE SEQUENCE</scope>
    <source>
        <tissue evidence="7">Green portion of the leader tissue</tissue>
    </source>
</reference>
<dbReference type="GO" id="GO:0005886">
    <property type="term" value="C:plasma membrane"/>
    <property type="evidence" value="ECO:0007669"/>
    <property type="project" value="TreeGrafter"/>
</dbReference>
<protein>
    <recommendedName>
        <fullName evidence="6">Late embryogenesis abundant protein LEA-2 subgroup domain-containing protein</fullName>
    </recommendedName>
</protein>
<dbReference type="PANTHER" id="PTHR31415">
    <property type="entry name" value="OS05G0367900 PROTEIN"/>
    <property type="match status" value="1"/>
</dbReference>
<accession>B8LL00</accession>
<dbReference type="PANTHER" id="PTHR31415:SF166">
    <property type="entry name" value="LATE EMBRYOGENESIS ABUNDANT (LEA) HYDROXYPROLINE-RICH GLYCOPROTEIN FAMILY"/>
    <property type="match status" value="1"/>
</dbReference>
<dbReference type="Pfam" id="PF03168">
    <property type="entry name" value="LEA_2"/>
    <property type="match status" value="1"/>
</dbReference>
<dbReference type="InterPro" id="IPR044839">
    <property type="entry name" value="NDR1-like"/>
</dbReference>
<dbReference type="EMBL" id="BT071288">
    <property type="protein sequence ID" value="ACN40754.1"/>
    <property type="molecule type" value="mRNA"/>
</dbReference>
<feature type="domain" description="Late embryogenesis abundant protein LEA-2 subgroup" evidence="6">
    <location>
        <begin position="84"/>
        <end position="183"/>
    </location>
</feature>
<dbReference type="AlphaFoldDB" id="B8LL00"/>
<evidence type="ECO:0000256" key="2">
    <source>
        <dbReference type="ARBA" id="ARBA00022692"/>
    </source>
</evidence>
<evidence type="ECO:0000256" key="4">
    <source>
        <dbReference type="ARBA" id="ARBA00023136"/>
    </source>
</evidence>
<evidence type="ECO:0000259" key="6">
    <source>
        <dbReference type="Pfam" id="PF03168"/>
    </source>
</evidence>
<reference evidence="8" key="2">
    <citation type="submission" date="2009-02" db="EMBL/GenBank/DDBJ databases">
        <title>Full length sequence-verified cDNA sequences from Sitka spruce (Picea sitchensis).</title>
        <authorList>
            <person name="Reid K.E."/>
            <person name="Liao N."/>
            <person name="Ralph S."/>
            <person name="Kolosova N."/>
            <person name="Oddy C."/>
            <person name="Moore R."/>
            <person name="Mayo M."/>
            <person name="Wagner S."/>
            <person name="King J."/>
            <person name="Yanchuk A."/>
            <person name="Holt R."/>
            <person name="Jones S."/>
            <person name="Marra M."/>
            <person name="Ritland C.E."/>
            <person name="Ritland K."/>
            <person name="Bohlmann J."/>
        </authorList>
    </citation>
    <scope>NUCLEOTIDE SEQUENCE</scope>
    <source>
        <tissue evidence="8">Bark</tissue>
    </source>
</reference>
<dbReference type="OMA" id="HEEINVW"/>
<comment type="subcellular location">
    <subcellularLocation>
        <location evidence="1">Membrane</location>
        <topology evidence="1">Single-pass membrane protein</topology>
    </subcellularLocation>
</comment>